<organism evidence="10 11">
    <name type="scientific">Clavelina lepadiformis</name>
    <name type="common">Light-bulb sea squirt</name>
    <name type="synonym">Ascidia lepadiformis</name>
    <dbReference type="NCBI Taxonomy" id="159417"/>
    <lineage>
        <taxon>Eukaryota</taxon>
        <taxon>Metazoa</taxon>
        <taxon>Chordata</taxon>
        <taxon>Tunicata</taxon>
        <taxon>Ascidiacea</taxon>
        <taxon>Aplousobranchia</taxon>
        <taxon>Clavelinidae</taxon>
        <taxon>Clavelina</taxon>
    </lineage>
</organism>
<dbReference type="InterPro" id="IPR027450">
    <property type="entry name" value="AlkB-like"/>
</dbReference>
<keyword evidence="7" id="KW-0408">Iron</keyword>
<keyword evidence="5" id="KW-0223">Dioxygenase</keyword>
<accession>A0ABP0GWK9</accession>
<evidence type="ECO:0000256" key="4">
    <source>
        <dbReference type="ARBA" id="ARBA00022723"/>
    </source>
</evidence>
<dbReference type="PANTHER" id="PTHR46030">
    <property type="entry name" value="ALPHA-KETOGLUTARATE-DEPENDENT DIOXYGENASE ALKB HOMOLOG 6"/>
    <property type="match status" value="1"/>
</dbReference>
<comment type="caution">
    <text evidence="10">The sequence shown here is derived from an EMBL/GenBank/DDBJ whole genome shotgun (WGS) entry which is preliminary data.</text>
</comment>
<dbReference type="PROSITE" id="PS51471">
    <property type="entry name" value="FE2OG_OXY"/>
    <property type="match status" value="1"/>
</dbReference>
<protein>
    <recommendedName>
        <fullName evidence="9">Fe2OG dioxygenase domain-containing protein</fullName>
    </recommendedName>
</protein>
<keyword evidence="11" id="KW-1185">Reference proteome</keyword>
<evidence type="ECO:0000256" key="3">
    <source>
        <dbReference type="ARBA" id="ARBA00007879"/>
    </source>
</evidence>
<dbReference type="PANTHER" id="PTHR46030:SF1">
    <property type="entry name" value="ALPHA-KETOGLUTARATE-DEPENDENT DIOXYGENASE ALKB HOMOLOG 6"/>
    <property type="match status" value="1"/>
</dbReference>
<evidence type="ECO:0000256" key="8">
    <source>
        <dbReference type="ARBA" id="ARBA00023242"/>
    </source>
</evidence>
<evidence type="ECO:0000256" key="7">
    <source>
        <dbReference type="ARBA" id="ARBA00023004"/>
    </source>
</evidence>
<comment type="cofactor">
    <cofactor evidence="1">
        <name>Fe(2+)</name>
        <dbReference type="ChEBI" id="CHEBI:29033"/>
    </cofactor>
</comment>
<keyword evidence="4" id="KW-0479">Metal-binding</keyword>
<evidence type="ECO:0000256" key="1">
    <source>
        <dbReference type="ARBA" id="ARBA00001954"/>
    </source>
</evidence>
<comment type="subcellular location">
    <subcellularLocation>
        <location evidence="2">Nucleus</location>
    </subcellularLocation>
</comment>
<gene>
    <name evidence="10" type="ORF">CVLEPA_LOCUS29300</name>
</gene>
<dbReference type="InterPro" id="IPR037151">
    <property type="entry name" value="AlkB-like_sf"/>
</dbReference>
<dbReference type="SUPFAM" id="SSF51197">
    <property type="entry name" value="Clavaminate synthase-like"/>
    <property type="match status" value="1"/>
</dbReference>
<evidence type="ECO:0000256" key="5">
    <source>
        <dbReference type="ARBA" id="ARBA00022964"/>
    </source>
</evidence>
<dbReference type="InterPro" id="IPR005123">
    <property type="entry name" value="Oxoglu/Fe-dep_dioxygenase_dom"/>
</dbReference>
<evidence type="ECO:0000259" key="9">
    <source>
        <dbReference type="PROSITE" id="PS51471"/>
    </source>
</evidence>
<dbReference type="Gene3D" id="2.60.120.590">
    <property type="entry name" value="Alpha-ketoglutarate-dependent dioxygenase AlkB-like"/>
    <property type="match status" value="1"/>
</dbReference>
<evidence type="ECO:0000256" key="6">
    <source>
        <dbReference type="ARBA" id="ARBA00023002"/>
    </source>
</evidence>
<name>A0ABP0GWK9_CLALP</name>
<dbReference type="Pfam" id="PF13532">
    <property type="entry name" value="2OG-FeII_Oxy_2"/>
    <property type="match status" value="1"/>
</dbReference>
<reference evidence="10 11" key="1">
    <citation type="submission" date="2024-02" db="EMBL/GenBank/DDBJ databases">
        <authorList>
            <person name="Daric V."/>
            <person name="Darras S."/>
        </authorList>
    </citation>
    <scope>NUCLEOTIDE SEQUENCE [LARGE SCALE GENOMIC DNA]</scope>
</reference>
<evidence type="ECO:0000313" key="10">
    <source>
        <dbReference type="EMBL" id="CAK8696116.1"/>
    </source>
</evidence>
<keyword evidence="6" id="KW-0560">Oxidoreductase</keyword>
<proteinExistence type="inferred from homology"/>
<evidence type="ECO:0000313" key="11">
    <source>
        <dbReference type="Proteomes" id="UP001642483"/>
    </source>
</evidence>
<dbReference type="EMBL" id="CAWYQH010000152">
    <property type="protein sequence ID" value="CAK8696116.1"/>
    <property type="molecule type" value="Genomic_DNA"/>
</dbReference>
<dbReference type="InterPro" id="IPR032862">
    <property type="entry name" value="ALKBH6"/>
</dbReference>
<evidence type="ECO:0000256" key="2">
    <source>
        <dbReference type="ARBA" id="ARBA00004123"/>
    </source>
</evidence>
<dbReference type="Proteomes" id="UP001642483">
    <property type="component" value="Unassembled WGS sequence"/>
</dbReference>
<comment type="similarity">
    <text evidence="3">Belongs to the alkB family.</text>
</comment>
<sequence>MPGNLEHHRITEVPDSAYYIPDFITESKEKSLLDKIYTAPIPKWTCLSNRRLQNWGGLPHPKGMVQEKVPDWLQFEDIFSEYGLFGSHAPNHILVNEYKPGQGIMPHKDGPLYFPTVATVSLGCQTVLNFYRNNMDIDQNTCNEFMFSFLLERRSLLVLREDMYINYLHGISDVEVDNISRESIKNSSLLGSKSLAQKVTKNDCFALPRDDTRVSITIRYVPKIIKFKFKT</sequence>
<feature type="domain" description="Fe2OG dioxygenase" evidence="9">
    <location>
        <begin position="89"/>
        <end position="222"/>
    </location>
</feature>
<keyword evidence="8" id="KW-0539">Nucleus</keyword>